<dbReference type="KEGG" id="dfl:DFE_0454"/>
<organism evidence="1 2">
    <name type="scientific">Desulfovibrio ferrophilus</name>
    <dbReference type="NCBI Taxonomy" id="241368"/>
    <lineage>
        <taxon>Bacteria</taxon>
        <taxon>Pseudomonadati</taxon>
        <taxon>Thermodesulfobacteriota</taxon>
        <taxon>Desulfovibrionia</taxon>
        <taxon>Desulfovibrionales</taxon>
        <taxon>Desulfovibrionaceae</taxon>
        <taxon>Desulfovibrio</taxon>
    </lineage>
</organism>
<proteinExistence type="predicted"/>
<evidence type="ECO:0000313" key="2">
    <source>
        <dbReference type="Proteomes" id="UP000269883"/>
    </source>
</evidence>
<gene>
    <name evidence="1" type="ORF">DFE_0454</name>
</gene>
<reference evidence="1 2" key="1">
    <citation type="journal article" date="2018" name="Sci. Adv.">
        <title>Multi-heme cytochromes provide a pathway for survival in energy-limited environments.</title>
        <authorList>
            <person name="Deng X."/>
            <person name="Dohmae N."/>
            <person name="Nealson K.H."/>
            <person name="Hashimoto K."/>
            <person name="Okamoto A."/>
        </authorList>
    </citation>
    <scope>NUCLEOTIDE SEQUENCE [LARGE SCALE GENOMIC DNA]</scope>
    <source>
        <strain evidence="1 2">IS5</strain>
    </source>
</reference>
<evidence type="ECO:0000313" key="1">
    <source>
        <dbReference type="EMBL" id="BBD07180.1"/>
    </source>
</evidence>
<protein>
    <recommendedName>
        <fullName evidence="3">Lipoprotein</fullName>
    </recommendedName>
</protein>
<name>A0A2Z6AVD9_9BACT</name>
<dbReference type="PROSITE" id="PS51257">
    <property type="entry name" value="PROKAR_LIPOPROTEIN"/>
    <property type="match status" value="1"/>
</dbReference>
<dbReference type="InterPro" id="IPR014094">
    <property type="entry name" value="LpoB"/>
</dbReference>
<dbReference type="Pfam" id="PF13036">
    <property type="entry name" value="LpoB"/>
    <property type="match status" value="1"/>
</dbReference>
<dbReference type="EMBL" id="AP017378">
    <property type="protein sequence ID" value="BBD07180.1"/>
    <property type="molecule type" value="Genomic_DNA"/>
</dbReference>
<dbReference type="AlphaFoldDB" id="A0A2Z6AVD9"/>
<sequence>MKNMIGLILFLRRGTGALPLMLVMASLLLAGCAKPMNYVHPNADLSYVRSVAIVPFKNLTQEKCAEEKVMHVVATEMLRRGVDVVEFGEVAKVLRGEGHGKDEGSINRKVAEGAARRLGVQAFLVGAVQEYGQSTKGGDAYLEVCVSLRLIDAKTCTILWEATHSLKGTTVLDRLFGIGKQSRTDLSRDVVVEMFASLFEHEREMPAALARHETKELRNGLAGM</sequence>
<dbReference type="Gene3D" id="3.40.50.10610">
    <property type="entry name" value="ABC-type transport auxiliary lipoprotein component"/>
    <property type="match status" value="1"/>
</dbReference>
<evidence type="ECO:0008006" key="3">
    <source>
        <dbReference type="Google" id="ProtNLM"/>
    </source>
</evidence>
<keyword evidence="2" id="KW-1185">Reference proteome</keyword>
<dbReference type="Proteomes" id="UP000269883">
    <property type="component" value="Chromosome"/>
</dbReference>
<accession>A0A2Z6AVD9</accession>
<dbReference type="RefSeq" id="WP_172961592.1">
    <property type="nucleotide sequence ID" value="NZ_AP017378.1"/>
</dbReference>